<evidence type="ECO:0000256" key="2">
    <source>
        <dbReference type="ARBA" id="ARBA00023125"/>
    </source>
</evidence>
<dbReference type="InterPro" id="IPR001647">
    <property type="entry name" value="HTH_TetR"/>
</dbReference>
<dbReference type="RefSeq" id="WP_028479921.1">
    <property type="nucleotide sequence ID" value="NZ_LVVZ01000005.1"/>
</dbReference>
<feature type="domain" description="HTH tetR-type" evidence="6">
    <location>
        <begin position="22"/>
        <end position="82"/>
    </location>
</feature>
<dbReference type="Proteomes" id="UP000185783">
    <property type="component" value="Unassembled WGS sequence"/>
</dbReference>
<organism evidence="7 8">
    <name type="scientific">Pseudovibrio exalbescens</name>
    <dbReference type="NCBI Taxonomy" id="197461"/>
    <lineage>
        <taxon>Bacteria</taxon>
        <taxon>Pseudomonadati</taxon>
        <taxon>Pseudomonadota</taxon>
        <taxon>Alphaproteobacteria</taxon>
        <taxon>Hyphomicrobiales</taxon>
        <taxon>Stappiaceae</taxon>
        <taxon>Pseudovibrio</taxon>
    </lineage>
</organism>
<dbReference type="InterPro" id="IPR050109">
    <property type="entry name" value="HTH-type_TetR-like_transc_reg"/>
</dbReference>
<evidence type="ECO:0000256" key="3">
    <source>
        <dbReference type="ARBA" id="ARBA00023163"/>
    </source>
</evidence>
<dbReference type="Pfam" id="PF00440">
    <property type="entry name" value="TetR_N"/>
    <property type="match status" value="1"/>
</dbReference>
<keyword evidence="1" id="KW-0805">Transcription regulation</keyword>
<accession>A0A1U7JLF9</accession>
<comment type="caution">
    <text evidence="7">The sequence shown here is derived from an EMBL/GenBank/DDBJ whole genome shotgun (WGS) entry which is preliminary data.</text>
</comment>
<evidence type="ECO:0000259" key="6">
    <source>
        <dbReference type="PROSITE" id="PS50977"/>
    </source>
</evidence>
<dbReference type="PANTHER" id="PTHR30055">
    <property type="entry name" value="HTH-TYPE TRANSCRIPTIONAL REGULATOR RUTR"/>
    <property type="match status" value="1"/>
</dbReference>
<feature type="DNA-binding region" description="H-T-H motif" evidence="4">
    <location>
        <begin position="45"/>
        <end position="64"/>
    </location>
</feature>
<evidence type="ECO:0000313" key="8">
    <source>
        <dbReference type="Proteomes" id="UP000185783"/>
    </source>
</evidence>
<keyword evidence="2 4" id="KW-0238">DNA-binding</keyword>
<evidence type="ECO:0000313" key="7">
    <source>
        <dbReference type="EMBL" id="OKL45580.1"/>
    </source>
</evidence>
<evidence type="ECO:0000256" key="4">
    <source>
        <dbReference type="PROSITE-ProRule" id="PRU00335"/>
    </source>
</evidence>
<dbReference type="EMBL" id="LVVZ01000005">
    <property type="protein sequence ID" value="OKL45580.1"/>
    <property type="molecule type" value="Genomic_DNA"/>
</dbReference>
<dbReference type="Gene3D" id="1.10.357.10">
    <property type="entry name" value="Tetracycline Repressor, domain 2"/>
    <property type="match status" value="1"/>
</dbReference>
<name>A0A1U7JLF9_9HYPH</name>
<dbReference type="AlphaFoldDB" id="A0A1U7JLF9"/>
<keyword evidence="3" id="KW-0804">Transcription</keyword>
<dbReference type="PANTHER" id="PTHR30055:SF234">
    <property type="entry name" value="HTH-TYPE TRANSCRIPTIONAL REGULATOR BETI"/>
    <property type="match status" value="1"/>
</dbReference>
<proteinExistence type="predicted"/>
<feature type="region of interest" description="Disordered" evidence="5">
    <location>
        <begin position="1"/>
        <end position="21"/>
    </location>
</feature>
<evidence type="ECO:0000256" key="1">
    <source>
        <dbReference type="ARBA" id="ARBA00023015"/>
    </source>
</evidence>
<dbReference type="STRING" id="197461.A3843_04540"/>
<sequence length="217" mass="24705">MEKIGIMASEPGSKTHQAQKSDRMKRDIVLAAIKCLHEKGYHSASIKKIAEASSFSQGALQHHFKTKEDLMVFVTERVLDKSLRLTQQWISENTGTALKISELMKDWWENQMHSPEFIAMMEILVAARTEESLRKRIAPSIDAYADKTEAVITEYLQLCNTNIVSIDLILTASRSMMSGFVMLDAMFRTDEEIQTYIHQWAAMLDLIADSRPDQLAH</sequence>
<dbReference type="GO" id="GO:0003700">
    <property type="term" value="F:DNA-binding transcription factor activity"/>
    <property type="evidence" value="ECO:0007669"/>
    <property type="project" value="TreeGrafter"/>
</dbReference>
<reference evidence="7 8" key="1">
    <citation type="submission" date="2016-03" db="EMBL/GenBank/DDBJ databases">
        <title>Genome sequence of Nesiotobacter sp. nov., a moderately halophilic alphaproteobacterium isolated from the Yellow Sea, China.</title>
        <authorList>
            <person name="Zhang G."/>
            <person name="Zhang R."/>
        </authorList>
    </citation>
    <scope>NUCLEOTIDE SEQUENCE [LARGE SCALE GENOMIC DNA]</scope>
    <source>
        <strain evidence="7 8">WB1-6</strain>
    </source>
</reference>
<dbReference type="InterPro" id="IPR009057">
    <property type="entry name" value="Homeodomain-like_sf"/>
</dbReference>
<evidence type="ECO:0000256" key="5">
    <source>
        <dbReference type="SAM" id="MobiDB-lite"/>
    </source>
</evidence>
<dbReference type="SUPFAM" id="SSF46689">
    <property type="entry name" value="Homeodomain-like"/>
    <property type="match status" value="1"/>
</dbReference>
<gene>
    <name evidence="7" type="ORF">A3843_04540</name>
</gene>
<dbReference type="GO" id="GO:0000976">
    <property type="term" value="F:transcription cis-regulatory region binding"/>
    <property type="evidence" value="ECO:0007669"/>
    <property type="project" value="TreeGrafter"/>
</dbReference>
<keyword evidence="8" id="KW-1185">Reference proteome</keyword>
<dbReference type="PRINTS" id="PR00455">
    <property type="entry name" value="HTHTETR"/>
</dbReference>
<protein>
    <recommendedName>
        <fullName evidence="6">HTH tetR-type domain-containing protein</fullName>
    </recommendedName>
</protein>
<dbReference type="PROSITE" id="PS50977">
    <property type="entry name" value="HTH_TETR_2"/>
    <property type="match status" value="1"/>
</dbReference>